<evidence type="ECO:0000259" key="3">
    <source>
        <dbReference type="Pfam" id="PF20517"/>
    </source>
</evidence>
<feature type="transmembrane region" description="Helical" evidence="2">
    <location>
        <begin position="296"/>
        <end position="317"/>
    </location>
</feature>
<keyword evidence="2" id="KW-0812">Transmembrane</keyword>
<evidence type="ECO:0000313" key="4">
    <source>
        <dbReference type="EMBL" id="KAK7110937.1"/>
    </source>
</evidence>
<dbReference type="Pfam" id="PF20517">
    <property type="entry name" value="TMEM127"/>
    <property type="match status" value="1"/>
</dbReference>
<evidence type="ECO:0000256" key="1">
    <source>
        <dbReference type="SAM" id="MobiDB-lite"/>
    </source>
</evidence>
<dbReference type="GO" id="GO:0008285">
    <property type="term" value="P:negative regulation of cell population proliferation"/>
    <property type="evidence" value="ECO:0007669"/>
    <property type="project" value="InterPro"/>
</dbReference>
<proteinExistence type="predicted"/>
<protein>
    <recommendedName>
        <fullName evidence="3">Transmembrane protein 127 transmembrane region domain-containing protein</fullName>
    </recommendedName>
</protein>
<reference evidence="4 5" key="1">
    <citation type="submission" date="2024-02" db="EMBL/GenBank/DDBJ databases">
        <title>Chromosome-scale genome assembly of the rough periwinkle Littorina saxatilis.</title>
        <authorList>
            <person name="De Jode A."/>
            <person name="Faria R."/>
            <person name="Formenti G."/>
            <person name="Sims Y."/>
            <person name="Smith T.P."/>
            <person name="Tracey A."/>
            <person name="Wood J.M.D."/>
            <person name="Zagrodzka Z.B."/>
            <person name="Johannesson K."/>
            <person name="Butlin R.K."/>
            <person name="Leder E.H."/>
        </authorList>
    </citation>
    <scope>NUCLEOTIDE SEQUENCE [LARGE SCALE GENOMIC DNA]</scope>
    <source>
        <strain evidence="4">Snail1</strain>
        <tissue evidence="4">Muscle</tissue>
    </source>
</reference>
<sequence>MAAADTEDMDSANNNSMSNNNNSSNINNNAVPSNLVLSSACSDPDSPCSNNNDGNAAATAPTVDTNSRSRGSSSRRGRSGGRSRSRRRHSQSSGRRGSRHQSRQSHKQRERNFPSALCSMISIVILCTALAEPSWIRIDDGHCSQLTSGNNGGPPFGLESLRYLGALQFFYFGNMVTHDPSIGHKVTVISEYRNGPEDTDRLVNCVTERVVMIFKIIIALTFLAILTSLISFSLDLVGLEHRLFKLLRRSAVFNIFTVLVCVGIITFLYWATVDVLDLQHNPSIPHNDNVKVTFDVSFYLITAAGACSVIAVAFNCLRRKVVDAEPAPARAILDDQFNVDTENLLVIPPPSLHGQDFSPMSNLPPPPPYTPY</sequence>
<keyword evidence="2" id="KW-0472">Membrane</keyword>
<dbReference type="GO" id="GO:0016020">
    <property type="term" value="C:membrane"/>
    <property type="evidence" value="ECO:0007669"/>
    <property type="project" value="TreeGrafter"/>
</dbReference>
<dbReference type="EMBL" id="JBAMIC010000003">
    <property type="protein sequence ID" value="KAK7110937.1"/>
    <property type="molecule type" value="Genomic_DNA"/>
</dbReference>
<feature type="compositionally biased region" description="Low complexity" evidence="1">
    <location>
        <begin position="11"/>
        <end position="49"/>
    </location>
</feature>
<feature type="transmembrane region" description="Helical" evidence="2">
    <location>
        <begin position="251"/>
        <end position="271"/>
    </location>
</feature>
<dbReference type="GO" id="GO:0032007">
    <property type="term" value="P:negative regulation of TOR signaling"/>
    <property type="evidence" value="ECO:0007669"/>
    <property type="project" value="InterPro"/>
</dbReference>
<keyword evidence="5" id="KW-1185">Reference proteome</keyword>
<name>A0AAN9BSQ3_9CAEN</name>
<feature type="compositionally biased region" description="Acidic residues" evidence="1">
    <location>
        <begin position="1"/>
        <end position="10"/>
    </location>
</feature>
<evidence type="ECO:0000256" key="2">
    <source>
        <dbReference type="SAM" id="Phobius"/>
    </source>
</evidence>
<comment type="caution">
    <text evidence="4">The sequence shown here is derived from an EMBL/GenBank/DDBJ whole genome shotgun (WGS) entry which is preliminary data.</text>
</comment>
<accession>A0AAN9BSQ3</accession>
<organism evidence="4 5">
    <name type="scientific">Littorina saxatilis</name>
    <dbReference type="NCBI Taxonomy" id="31220"/>
    <lineage>
        <taxon>Eukaryota</taxon>
        <taxon>Metazoa</taxon>
        <taxon>Spiralia</taxon>
        <taxon>Lophotrochozoa</taxon>
        <taxon>Mollusca</taxon>
        <taxon>Gastropoda</taxon>
        <taxon>Caenogastropoda</taxon>
        <taxon>Littorinimorpha</taxon>
        <taxon>Littorinoidea</taxon>
        <taxon>Littorinidae</taxon>
        <taxon>Littorina</taxon>
    </lineage>
</organism>
<dbReference type="Proteomes" id="UP001374579">
    <property type="component" value="Unassembled WGS sequence"/>
</dbReference>
<dbReference type="PANTHER" id="PTHR28358">
    <property type="entry name" value="TRANSMEMBRANE PROTEIN 127"/>
    <property type="match status" value="1"/>
</dbReference>
<feature type="compositionally biased region" description="Basic residues" evidence="1">
    <location>
        <begin position="73"/>
        <end position="109"/>
    </location>
</feature>
<evidence type="ECO:0000313" key="5">
    <source>
        <dbReference type="Proteomes" id="UP001374579"/>
    </source>
</evidence>
<feature type="transmembrane region" description="Helical" evidence="2">
    <location>
        <begin position="216"/>
        <end position="239"/>
    </location>
</feature>
<dbReference type="InterPro" id="IPR033331">
    <property type="entry name" value="TMEM127"/>
</dbReference>
<dbReference type="InterPro" id="IPR046795">
    <property type="entry name" value="TMEM127_TM"/>
</dbReference>
<feature type="domain" description="Transmembrane protein 127 transmembrane region" evidence="3">
    <location>
        <begin position="205"/>
        <end position="317"/>
    </location>
</feature>
<gene>
    <name evidence="4" type="ORF">V1264_014731</name>
</gene>
<dbReference type="AlphaFoldDB" id="A0AAN9BSQ3"/>
<feature type="region of interest" description="Disordered" evidence="1">
    <location>
        <begin position="1"/>
        <end position="111"/>
    </location>
</feature>
<dbReference type="Gene3D" id="1.20.140.150">
    <property type="match status" value="1"/>
</dbReference>
<dbReference type="PANTHER" id="PTHR28358:SF1">
    <property type="entry name" value="TRANSMEMBRANE PROTEIN 127"/>
    <property type="match status" value="1"/>
</dbReference>
<keyword evidence="2" id="KW-1133">Transmembrane helix</keyword>